<name>A0A8S0WFC3_CYCAE</name>
<accession>A0A8S0WFC3</accession>
<dbReference type="OrthoDB" id="2745898at2759"/>
<dbReference type="Proteomes" id="UP000467700">
    <property type="component" value="Unassembled WGS sequence"/>
</dbReference>
<keyword evidence="2" id="KW-1185">Reference proteome</keyword>
<gene>
    <name evidence="1" type="ORF">AAE3_LOCUS10025</name>
</gene>
<organism evidence="1 2">
    <name type="scientific">Cyclocybe aegerita</name>
    <name type="common">Black poplar mushroom</name>
    <name type="synonym">Agrocybe aegerita</name>
    <dbReference type="NCBI Taxonomy" id="1973307"/>
    <lineage>
        <taxon>Eukaryota</taxon>
        <taxon>Fungi</taxon>
        <taxon>Dikarya</taxon>
        <taxon>Basidiomycota</taxon>
        <taxon>Agaricomycotina</taxon>
        <taxon>Agaricomycetes</taxon>
        <taxon>Agaricomycetidae</taxon>
        <taxon>Agaricales</taxon>
        <taxon>Agaricineae</taxon>
        <taxon>Bolbitiaceae</taxon>
        <taxon>Cyclocybe</taxon>
    </lineage>
</organism>
<evidence type="ECO:0000313" key="2">
    <source>
        <dbReference type="Proteomes" id="UP000467700"/>
    </source>
</evidence>
<comment type="caution">
    <text evidence="1">The sequence shown here is derived from an EMBL/GenBank/DDBJ whole genome shotgun (WGS) entry which is preliminary data.</text>
</comment>
<protein>
    <submittedName>
        <fullName evidence="1">Uncharacterized protein</fullName>
    </submittedName>
</protein>
<proteinExistence type="predicted"/>
<dbReference type="AlphaFoldDB" id="A0A8S0WFC3"/>
<sequence>MRNLKELDVATSPEGPPVDILIGNCPFKLKVFCWNRALAADEFSRLIEFLEQQDELEYLAVDQSFPRTEHLPIPTLIWNPLFGDPCRTPQNVAEELGFVIALSHCSTGFVPLFADLRHFSLGCFLELVDGGLSIEYNAITDMPSLIGLILRPYTILQLKVAQLRDIFLRCPKLKFVDVEKVDQHVPYKETRRFERWMWDIRNEGSYPAIQDPILGYVDFAEHVCDWVSNNQLQE</sequence>
<dbReference type="EMBL" id="CACVBS010000063">
    <property type="protein sequence ID" value="CAA7267840.1"/>
    <property type="molecule type" value="Genomic_DNA"/>
</dbReference>
<evidence type="ECO:0000313" key="1">
    <source>
        <dbReference type="EMBL" id="CAA7267840.1"/>
    </source>
</evidence>
<reference evidence="1 2" key="1">
    <citation type="submission" date="2020-01" db="EMBL/GenBank/DDBJ databases">
        <authorList>
            <person name="Gupta K D."/>
        </authorList>
    </citation>
    <scope>NUCLEOTIDE SEQUENCE [LARGE SCALE GENOMIC DNA]</scope>
</reference>